<keyword evidence="1" id="KW-0812">Transmembrane</keyword>
<dbReference type="InterPro" id="IPR007404">
    <property type="entry name" value="YdjM-like"/>
</dbReference>
<feature type="transmembrane region" description="Helical" evidence="1">
    <location>
        <begin position="84"/>
        <end position="103"/>
    </location>
</feature>
<protein>
    <recommendedName>
        <fullName evidence="4">Hydrolase</fullName>
    </recommendedName>
</protein>
<feature type="transmembrane region" description="Helical" evidence="1">
    <location>
        <begin position="167"/>
        <end position="186"/>
    </location>
</feature>
<sequence length="209" mass="22903">MKGASHALVGTAIGLGTAVYYNMEPAATGLAMLLGSTAALAPDLDTNGRLSNRISLHRKWLWYTLSAIGVLIGIYSLISLAGLYKAGGIITALTLIIAPRYLIKQRFMVMLSGMTVGLLGWFYTEYWLIYFGLFTIASSLLPHRGLTHSAAGLLVFTYIAHTLEGRLQIEGITAVCALAYLSHLLLDMKVLPFNKKGVKWLLPFYSREF</sequence>
<name>A0A0C2S442_9BACL</name>
<dbReference type="OrthoDB" id="2706144at2"/>
<gene>
    <name evidence="2" type="ORF">KP77_20050</name>
</gene>
<reference evidence="2 3" key="1">
    <citation type="submission" date="2015-01" db="EMBL/GenBank/DDBJ databases">
        <title>Genome sequence of Jeotgalibacillus alimentarius.</title>
        <authorList>
            <person name="Goh K.M."/>
            <person name="Chan K.-G."/>
            <person name="Yaakop A.S."/>
            <person name="Ee R."/>
            <person name="Gan H.M."/>
            <person name="Chan C.S."/>
        </authorList>
    </citation>
    <scope>NUCLEOTIDE SEQUENCE [LARGE SCALE GENOMIC DNA]</scope>
    <source>
        <strain evidence="2 3">YKJ-13</strain>
    </source>
</reference>
<dbReference type="STRING" id="135826.KP77_20050"/>
<organism evidence="2 3">
    <name type="scientific">Jeotgalibacillus alimentarius</name>
    <dbReference type="NCBI Taxonomy" id="135826"/>
    <lineage>
        <taxon>Bacteria</taxon>
        <taxon>Bacillati</taxon>
        <taxon>Bacillota</taxon>
        <taxon>Bacilli</taxon>
        <taxon>Bacillales</taxon>
        <taxon>Caryophanaceae</taxon>
        <taxon>Jeotgalibacillus</taxon>
    </lineage>
</organism>
<accession>A0A0C2S442</accession>
<dbReference type="Pfam" id="PF04307">
    <property type="entry name" value="YdjM"/>
    <property type="match status" value="1"/>
</dbReference>
<evidence type="ECO:0008006" key="4">
    <source>
        <dbReference type="Google" id="ProtNLM"/>
    </source>
</evidence>
<proteinExistence type="predicted"/>
<feature type="transmembrane region" description="Helical" evidence="1">
    <location>
        <begin position="115"/>
        <end position="137"/>
    </location>
</feature>
<keyword evidence="3" id="KW-1185">Reference proteome</keyword>
<evidence type="ECO:0000313" key="3">
    <source>
        <dbReference type="Proteomes" id="UP000031950"/>
    </source>
</evidence>
<dbReference type="PATRIC" id="fig|135826.4.peg.2000"/>
<dbReference type="RefSeq" id="WP_041122587.1">
    <property type="nucleotide sequence ID" value="NZ_JXRQ01000018.1"/>
</dbReference>
<dbReference type="EMBL" id="JXRQ01000018">
    <property type="protein sequence ID" value="KIL48794.1"/>
    <property type="molecule type" value="Genomic_DNA"/>
</dbReference>
<keyword evidence="1" id="KW-1133">Transmembrane helix</keyword>
<feature type="transmembrane region" description="Helical" evidence="1">
    <location>
        <begin position="60"/>
        <end position="78"/>
    </location>
</feature>
<comment type="caution">
    <text evidence="2">The sequence shown here is derived from an EMBL/GenBank/DDBJ whole genome shotgun (WGS) entry which is preliminary data.</text>
</comment>
<evidence type="ECO:0000313" key="2">
    <source>
        <dbReference type="EMBL" id="KIL48794.1"/>
    </source>
</evidence>
<evidence type="ECO:0000256" key="1">
    <source>
        <dbReference type="SAM" id="Phobius"/>
    </source>
</evidence>
<dbReference type="AlphaFoldDB" id="A0A0C2S442"/>
<dbReference type="Proteomes" id="UP000031950">
    <property type="component" value="Unassembled WGS sequence"/>
</dbReference>
<keyword evidence="1" id="KW-0472">Membrane</keyword>